<evidence type="ECO:0000256" key="1">
    <source>
        <dbReference type="SAM" id="MobiDB-lite"/>
    </source>
</evidence>
<accession>A0A9P6JW87</accession>
<feature type="region of interest" description="Disordered" evidence="1">
    <location>
        <begin position="1"/>
        <end position="38"/>
    </location>
</feature>
<evidence type="ECO:0000313" key="2">
    <source>
        <dbReference type="EMBL" id="KAF9534290.1"/>
    </source>
</evidence>
<keyword evidence="3" id="KW-1185">Reference proteome</keyword>
<protein>
    <submittedName>
        <fullName evidence="2">Uncharacterized protein</fullName>
    </submittedName>
</protein>
<dbReference type="OrthoDB" id="3269353at2759"/>
<dbReference type="Proteomes" id="UP000807306">
    <property type="component" value="Unassembled WGS sequence"/>
</dbReference>
<feature type="region of interest" description="Disordered" evidence="1">
    <location>
        <begin position="992"/>
        <end position="1028"/>
    </location>
</feature>
<organism evidence="2 3">
    <name type="scientific">Crepidotus variabilis</name>
    <dbReference type="NCBI Taxonomy" id="179855"/>
    <lineage>
        <taxon>Eukaryota</taxon>
        <taxon>Fungi</taxon>
        <taxon>Dikarya</taxon>
        <taxon>Basidiomycota</taxon>
        <taxon>Agaricomycotina</taxon>
        <taxon>Agaricomycetes</taxon>
        <taxon>Agaricomycetidae</taxon>
        <taxon>Agaricales</taxon>
        <taxon>Agaricineae</taxon>
        <taxon>Crepidotaceae</taxon>
        <taxon>Crepidotus</taxon>
    </lineage>
</organism>
<feature type="compositionally biased region" description="Basic and acidic residues" evidence="1">
    <location>
        <begin position="282"/>
        <end position="291"/>
    </location>
</feature>
<name>A0A9P6JW87_9AGAR</name>
<feature type="region of interest" description="Disordered" evidence="1">
    <location>
        <begin position="1046"/>
        <end position="1117"/>
    </location>
</feature>
<comment type="caution">
    <text evidence="2">The sequence shown here is derived from an EMBL/GenBank/DDBJ whole genome shotgun (WGS) entry which is preliminary data.</text>
</comment>
<sequence>MSRLAGSGFGKPSPFEFPRHGLPPSPPETHRENISGAPPILSAPSFGAQDIFPLEAALASASPDLFGARVNPRKGSSIPYHSSPIPRETHRSTGSRTKALILVLPPSTLLQEPGPSSQIVSNTPFHRLSQGVLLPLFPSLFSQLTAIAKEFNFPSTSGLVLYYHIVENGVSFTPRISEDSWQTIWTHLAEAQERPPLISGKVEFDIDLRLARWYSTWLSALRREVYEYTSAYHPSTAPSMAHFRGESRTTMADKTFNEDDSTEILQPPLRPLGSRHVPRKLSLVERLDLDTSKSVMSPPESNSGKPRPLSTIAQEVQEDEPKTGKSDLVSRVKNWRASASIAPTSLIATGQPSLNPVNLPNNMNVPTEEEETELRMSDFAWSISSAGPSSPVEGSVSSRSRVPSIHITQRMAGSVATTESYRTSSGPSDYDPLSPISWSYPPSIHLANRLEGSVCSTASYRTSSGPSDYDPYSPLIASSHLPTPDIARRFLEDTPATPQTSTSWGALSWPPSPHCFSPTPSLDLGERAMYDEESAPNRDYLRSADRKPWEHVWPYTEKIPVLPPTAFEDMALSQPWIHMWPYMSYSEEEDTRHETKPYSNYLSNDASVKLWSHAWPSYQAKASTVISKSLMENPLLSASSYPNMRIYAPVYPHLEIYPSVPCILQKTNEVNSSPLSRGLSVRAPTSYPAFNLYPSVYPYNLQEIYPSIQIPEDRFDSEGYPYFYLYPSKAALLSSYLSLYSTNPRGQYPHFEILDPSSGQINNSDSLSQFSLSTTHPICYPALNIYPAVYPHFDLYPATTLPTENLITHVSVSLAETSTPGSGYPAFNLYPAIYPNFDLYPTPYYEAIQDRAVLETAIHGEAGYFLTAATTSSYPSFNLYPPVYPYFDLYPAPYFSRSAPLQSSKHGATSSSRYPTFDLYPAVYPYFDLYPAVLTEIKSPPSLTSPRLRVRPTSRLPVPVRGPPSPRPTRVKSTSRLTHSELHAMVMMEKFGSNLPPLTPPRRVEARHTPQRSSSDSVHGLPASPASGIRRQASLADRRMSYIQNAEASSMSPVTRRPSQRQSVFGARKRDSLVLQKVRAFDTNDHVSSPSSVRESPSRLPRSFPPLPAVPVDHDAY</sequence>
<dbReference type="AlphaFoldDB" id="A0A9P6JW87"/>
<feature type="region of interest" description="Disordered" evidence="1">
    <location>
        <begin position="941"/>
        <end position="976"/>
    </location>
</feature>
<feature type="region of interest" description="Disordered" evidence="1">
    <location>
        <begin position="255"/>
        <end position="309"/>
    </location>
</feature>
<feature type="compositionally biased region" description="Low complexity" evidence="1">
    <location>
        <begin position="1088"/>
        <end position="1102"/>
    </location>
</feature>
<evidence type="ECO:0000313" key="3">
    <source>
        <dbReference type="Proteomes" id="UP000807306"/>
    </source>
</evidence>
<dbReference type="EMBL" id="MU157826">
    <property type="protein sequence ID" value="KAF9534290.1"/>
    <property type="molecule type" value="Genomic_DNA"/>
</dbReference>
<feature type="compositionally biased region" description="Polar residues" evidence="1">
    <location>
        <begin position="292"/>
        <end position="304"/>
    </location>
</feature>
<proteinExistence type="predicted"/>
<reference evidence="2" key="1">
    <citation type="submission" date="2020-11" db="EMBL/GenBank/DDBJ databases">
        <authorList>
            <consortium name="DOE Joint Genome Institute"/>
            <person name="Ahrendt S."/>
            <person name="Riley R."/>
            <person name="Andreopoulos W."/>
            <person name="Labutti K."/>
            <person name="Pangilinan J."/>
            <person name="Ruiz-Duenas F.J."/>
            <person name="Barrasa J.M."/>
            <person name="Sanchez-Garcia M."/>
            <person name="Camarero S."/>
            <person name="Miyauchi S."/>
            <person name="Serrano A."/>
            <person name="Linde D."/>
            <person name="Babiker R."/>
            <person name="Drula E."/>
            <person name="Ayuso-Fernandez I."/>
            <person name="Pacheco R."/>
            <person name="Padilla G."/>
            <person name="Ferreira P."/>
            <person name="Barriuso J."/>
            <person name="Kellner H."/>
            <person name="Castanera R."/>
            <person name="Alfaro M."/>
            <person name="Ramirez L."/>
            <person name="Pisabarro A.G."/>
            <person name="Kuo A."/>
            <person name="Tritt A."/>
            <person name="Lipzen A."/>
            <person name="He G."/>
            <person name="Yan M."/>
            <person name="Ng V."/>
            <person name="Cullen D."/>
            <person name="Martin F."/>
            <person name="Rosso M.-N."/>
            <person name="Henrissat B."/>
            <person name="Hibbett D."/>
            <person name="Martinez A.T."/>
            <person name="Grigoriev I.V."/>
        </authorList>
    </citation>
    <scope>NUCLEOTIDE SEQUENCE</scope>
    <source>
        <strain evidence="2">CBS 506.95</strain>
    </source>
</reference>
<gene>
    <name evidence="2" type="ORF">CPB83DRAFT_326976</name>
</gene>